<dbReference type="EMBL" id="CAMXCT030004979">
    <property type="protein sequence ID" value="CAL4798269.1"/>
    <property type="molecule type" value="Genomic_DNA"/>
</dbReference>
<evidence type="ECO:0000313" key="3">
    <source>
        <dbReference type="EMBL" id="CAL4798269.1"/>
    </source>
</evidence>
<evidence type="ECO:0000313" key="4">
    <source>
        <dbReference type="Proteomes" id="UP001152797"/>
    </source>
</evidence>
<keyword evidence="4" id="KW-1185">Reference proteome</keyword>
<gene>
    <name evidence="2" type="ORF">C1SCF055_LOCUS36170</name>
</gene>
<comment type="caution">
    <text evidence="2">The sequence shown here is derived from an EMBL/GenBank/DDBJ whole genome shotgun (WGS) entry which is preliminary data.</text>
</comment>
<feature type="compositionally biased region" description="Basic and acidic residues" evidence="1">
    <location>
        <begin position="50"/>
        <end position="69"/>
    </location>
</feature>
<proteinExistence type="predicted"/>
<name>A0A9P1DJ18_9DINO</name>
<reference evidence="2" key="1">
    <citation type="submission" date="2022-10" db="EMBL/GenBank/DDBJ databases">
        <authorList>
            <person name="Chen Y."/>
            <person name="Dougan E. K."/>
            <person name="Chan C."/>
            <person name="Rhodes N."/>
            <person name="Thang M."/>
        </authorList>
    </citation>
    <scope>NUCLEOTIDE SEQUENCE</scope>
</reference>
<organism evidence="2">
    <name type="scientific">Cladocopium goreaui</name>
    <dbReference type="NCBI Taxonomy" id="2562237"/>
    <lineage>
        <taxon>Eukaryota</taxon>
        <taxon>Sar</taxon>
        <taxon>Alveolata</taxon>
        <taxon>Dinophyceae</taxon>
        <taxon>Suessiales</taxon>
        <taxon>Symbiodiniaceae</taxon>
        <taxon>Cladocopium</taxon>
    </lineage>
</organism>
<protein>
    <submittedName>
        <fullName evidence="2">Uncharacterized protein</fullName>
    </submittedName>
</protein>
<accession>A0A9P1DJ18</accession>
<evidence type="ECO:0000313" key="2">
    <source>
        <dbReference type="EMBL" id="CAI4010957.1"/>
    </source>
</evidence>
<dbReference type="EMBL" id="CAMXCT010004979">
    <property type="protein sequence ID" value="CAI4010957.1"/>
    <property type="molecule type" value="Genomic_DNA"/>
</dbReference>
<sequence>MCAKILHDGGFDQARLVAAVSEMRQQVVTDLAKYSEMLLKPLKLPKTVGPKREPDEADGRDPKRVKVEKDEDGEKPDVDAAASTATIGAESLMDKNALLDFHGMKKLPSGDAKKTHPVFCPHCNVTLNCRGLAKVWQHVRGQDHRAKKAKNDGCSKKGIKVEPADVATKVIDVGLCKGLRLNGSIGRQTRLGSDLRSMWDEYAKYADLTDANAPKGVQVHQITRIFSQNDWNICHWQCASSSDETKQVRRNGEGDATCSQCFSLASDQKFLSRVSGFVVDLDSARYLWHRLFANEEAEELEQSLRAKEIYQRRCQSTYDHLFSLDTEALYNKVRAQWHGRSGTRMTEALQQFFSTVVKPCLQVEPGASMRDEQVQKLLDFLRADPQTSSRDLRIVKAVISGDLSRHPAIQGVMCACLNRVHMLESGNGTFRSKHRAEDEKQLLLEAGAELSAMGANHQCLAFFGLRWSQQENYLGTLEKLPQWGLPIFTAPGMDLLAQNNHDVSTIYPRNSNVPFRRLIMAIDRTYLVSTRQLCRTYRGSILAGAPHRPKDFVETDESHWVINRDGGEQQFDLKGSQKANEMESFLCWDATREHSPKVEVAAFPVLSAASKHARFEEIMPSPAHQRGKWETLCRFGPVLEATTSVRFIMMDGHGSHDWCHRLLLGQVVPIPAELLETVPFFSALRYHDLPGSKEYPLGYRVCLVGSDAISYLPGIAHIAKNVCEQMRSSLRTIRFGRLSVDMSSALQLGLWPAAFTGSDGMSDHQAALWFLG</sequence>
<dbReference type="EMBL" id="CAMXCT020004979">
    <property type="protein sequence ID" value="CAL1164332.1"/>
    <property type="molecule type" value="Genomic_DNA"/>
</dbReference>
<reference evidence="3 4" key="2">
    <citation type="submission" date="2024-05" db="EMBL/GenBank/DDBJ databases">
        <authorList>
            <person name="Chen Y."/>
            <person name="Shah S."/>
            <person name="Dougan E. K."/>
            <person name="Thang M."/>
            <person name="Chan C."/>
        </authorList>
    </citation>
    <scope>NUCLEOTIDE SEQUENCE [LARGE SCALE GENOMIC DNA]</scope>
</reference>
<dbReference type="AlphaFoldDB" id="A0A9P1DJ18"/>
<evidence type="ECO:0000256" key="1">
    <source>
        <dbReference type="SAM" id="MobiDB-lite"/>
    </source>
</evidence>
<dbReference type="Proteomes" id="UP001152797">
    <property type="component" value="Unassembled WGS sequence"/>
</dbReference>
<feature type="region of interest" description="Disordered" evidence="1">
    <location>
        <begin position="45"/>
        <end position="80"/>
    </location>
</feature>